<proteinExistence type="predicted"/>
<comment type="caution">
    <text evidence="1">The sequence shown here is derived from an EMBL/GenBank/DDBJ whole genome shotgun (WGS) entry which is preliminary data.</text>
</comment>
<protein>
    <submittedName>
        <fullName evidence="1">Uncharacterized protein</fullName>
    </submittedName>
</protein>
<name>M5S8L6_9BACT</name>
<evidence type="ECO:0000313" key="1">
    <source>
        <dbReference type="EMBL" id="EMI22519.1"/>
    </source>
</evidence>
<keyword evidence="2" id="KW-1185">Reference proteome</keyword>
<gene>
    <name evidence="1" type="ORF">RMSM_00544</name>
</gene>
<dbReference type="AlphaFoldDB" id="M5S8L6"/>
<evidence type="ECO:0000313" key="2">
    <source>
        <dbReference type="Proteomes" id="UP000011991"/>
    </source>
</evidence>
<dbReference type="Proteomes" id="UP000011991">
    <property type="component" value="Unassembled WGS sequence"/>
</dbReference>
<accession>M5S8L6</accession>
<reference evidence="1 2" key="1">
    <citation type="journal article" date="2013" name="Mar. Genomics">
        <title>Expression of sulfatases in Rhodopirellula baltica and the diversity of sulfatases in the genus Rhodopirellula.</title>
        <authorList>
            <person name="Wegner C.E."/>
            <person name="Richter-Heitmann T."/>
            <person name="Klindworth A."/>
            <person name="Klockow C."/>
            <person name="Richter M."/>
            <person name="Achstetter T."/>
            <person name="Glockner F.O."/>
            <person name="Harder J."/>
        </authorList>
    </citation>
    <scope>NUCLEOTIDE SEQUENCE [LARGE SCALE GENOMIC DNA]</scope>
    <source>
        <strain evidence="1 2">SM1</strain>
    </source>
</reference>
<sequence>MGCYGAAATLFFCLRANRRRPQNPNVLCSSETPMWFPVELHCPSAQRGGLPAALKAALEQHAHYHIVDERRIANLQCDSSPNGVASTFAKLDDCSATYIGARHMSPVAPFCAFTMAPELGIAYLEHLIDYEPLAETRFGERWLASALYGFVHMLLRDHETLSAVVLPLPIDGDPPAGYTQVSVDDRYHIKRTEP</sequence>
<dbReference type="EMBL" id="ANOG01000086">
    <property type="protein sequence ID" value="EMI22519.1"/>
    <property type="molecule type" value="Genomic_DNA"/>
</dbReference>
<organism evidence="1 2">
    <name type="scientific">Rhodopirellula maiorica SM1</name>
    <dbReference type="NCBI Taxonomy" id="1265738"/>
    <lineage>
        <taxon>Bacteria</taxon>
        <taxon>Pseudomonadati</taxon>
        <taxon>Planctomycetota</taxon>
        <taxon>Planctomycetia</taxon>
        <taxon>Pirellulales</taxon>
        <taxon>Pirellulaceae</taxon>
        <taxon>Novipirellula</taxon>
    </lineage>
</organism>